<evidence type="ECO:0000256" key="5">
    <source>
        <dbReference type="SAM" id="SignalP"/>
    </source>
</evidence>
<evidence type="ECO:0000313" key="6">
    <source>
        <dbReference type="EMBL" id="RVU55706.1"/>
    </source>
</evidence>
<dbReference type="AlphaFoldDB" id="A0A437S9A8"/>
<dbReference type="Pfam" id="PF13416">
    <property type="entry name" value="SBP_bac_8"/>
    <property type="match status" value="1"/>
</dbReference>
<dbReference type="GO" id="GO:0030313">
    <property type="term" value="C:cell envelope"/>
    <property type="evidence" value="ECO:0007669"/>
    <property type="project" value="UniProtKB-SubCell"/>
</dbReference>
<dbReference type="PROSITE" id="PS51257">
    <property type="entry name" value="PROKAR_LIPOPROTEIN"/>
    <property type="match status" value="1"/>
</dbReference>
<evidence type="ECO:0000256" key="2">
    <source>
        <dbReference type="ARBA" id="ARBA00008520"/>
    </source>
</evidence>
<evidence type="ECO:0000256" key="1">
    <source>
        <dbReference type="ARBA" id="ARBA00004196"/>
    </source>
</evidence>
<organism evidence="6 7">
    <name type="scientific">Anaerosphaera multitolerans</name>
    <dbReference type="NCBI Taxonomy" id="2487351"/>
    <lineage>
        <taxon>Bacteria</taxon>
        <taxon>Bacillati</taxon>
        <taxon>Bacillota</taxon>
        <taxon>Tissierellia</taxon>
        <taxon>Tissierellales</taxon>
        <taxon>Peptoniphilaceae</taxon>
        <taxon>Anaerosphaera</taxon>
    </lineage>
</organism>
<keyword evidence="4 5" id="KW-0732">Signal</keyword>
<dbReference type="EMBL" id="RLIH01000001">
    <property type="protein sequence ID" value="RVU55706.1"/>
    <property type="molecule type" value="Genomic_DNA"/>
</dbReference>
<comment type="subcellular location">
    <subcellularLocation>
        <location evidence="1">Cell envelope</location>
    </subcellularLocation>
</comment>
<dbReference type="PANTHER" id="PTHR43649:SF31">
    <property type="entry name" value="SN-GLYCEROL-3-PHOSPHATE-BINDING PERIPLASMIC PROTEIN UGPB"/>
    <property type="match status" value="1"/>
</dbReference>
<protein>
    <submittedName>
        <fullName evidence="6">ABC transporter substrate-binding protein</fullName>
    </submittedName>
</protein>
<reference evidence="6 7" key="1">
    <citation type="submission" date="2018-11" db="EMBL/GenBank/DDBJ databases">
        <title>Genome sequencing and assembly of Anaerosphaera sp. nov., GS7-6-2.</title>
        <authorList>
            <person name="Rettenmaier R."/>
            <person name="Liebl W."/>
            <person name="Zverlov V."/>
        </authorList>
    </citation>
    <scope>NUCLEOTIDE SEQUENCE [LARGE SCALE GENOMIC DNA]</scope>
    <source>
        <strain evidence="6 7">GS7-6-2</strain>
    </source>
</reference>
<evidence type="ECO:0000313" key="7">
    <source>
        <dbReference type="Proteomes" id="UP000288812"/>
    </source>
</evidence>
<sequence>MRKKFTLVLMVLLSLSLVACSKADSSQAGKEDSDNPMEITYWYSWTDKIQENNENLVKQFNETVGKEKNIVVKAEYQGSYDELHQKLQAAHVAGEVPAVSVMEIASIKTFADNGVIEPLSPYIEKDNIDMGDFYEGLLGNCKVEDVWYGLPYLRSTPILYLNTTLLEKAGLDPTGPKTWDELAEYSKIVKEKTGAYGLSMHSYDWLLEGFMLEHGSSVLSEDETKTNLNSEEGKKVFQFFKDLKDKDYIRFMAGSDSAKLEADYMNQNTAMWMQSTGDITKILEIAKENNFEVNTCFLPKEVDYGVPTGGCNLVMAREISPEEKEAAWEFIKWMVDTEQSAYASAYTGYVPSRKSAAETDKIKTLYKETPQFKVALDQLELYSTGRPMNPAYAEVKKYLTETMDAIWVNGADIDSTLAEFEIKANELLSK</sequence>
<dbReference type="PANTHER" id="PTHR43649">
    <property type="entry name" value="ARABINOSE-BINDING PROTEIN-RELATED"/>
    <property type="match status" value="1"/>
</dbReference>
<feature type="signal peptide" evidence="5">
    <location>
        <begin position="1"/>
        <end position="19"/>
    </location>
</feature>
<proteinExistence type="inferred from homology"/>
<dbReference type="InterPro" id="IPR006059">
    <property type="entry name" value="SBP"/>
</dbReference>
<keyword evidence="7" id="KW-1185">Reference proteome</keyword>
<dbReference type="Gene3D" id="3.40.190.10">
    <property type="entry name" value="Periplasmic binding protein-like II"/>
    <property type="match status" value="2"/>
</dbReference>
<accession>A0A437S9A8</accession>
<evidence type="ECO:0000256" key="3">
    <source>
        <dbReference type="ARBA" id="ARBA00022448"/>
    </source>
</evidence>
<dbReference type="Proteomes" id="UP000288812">
    <property type="component" value="Unassembled WGS sequence"/>
</dbReference>
<dbReference type="OrthoDB" id="9763054at2"/>
<gene>
    <name evidence="6" type="ORF">EF514_00375</name>
</gene>
<feature type="chain" id="PRO_5038435849" evidence="5">
    <location>
        <begin position="20"/>
        <end position="430"/>
    </location>
</feature>
<dbReference type="InterPro" id="IPR050490">
    <property type="entry name" value="Bact_solute-bd_prot1"/>
</dbReference>
<keyword evidence="3" id="KW-0813">Transport</keyword>
<dbReference type="SUPFAM" id="SSF53850">
    <property type="entry name" value="Periplasmic binding protein-like II"/>
    <property type="match status" value="1"/>
</dbReference>
<comment type="similarity">
    <text evidence="2">Belongs to the bacterial solute-binding protein 1 family.</text>
</comment>
<comment type="caution">
    <text evidence="6">The sequence shown here is derived from an EMBL/GenBank/DDBJ whole genome shotgun (WGS) entry which is preliminary data.</text>
</comment>
<dbReference type="CDD" id="cd14748">
    <property type="entry name" value="PBP2_UgpB"/>
    <property type="match status" value="1"/>
</dbReference>
<name>A0A437S9A8_9FIRM</name>
<dbReference type="RefSeq" id="WP_127722684.1">
    <property type="nucleotide sequence ID" value="NZ_RLIH01000001.1"/>
</dbReference>
<evidence type="ECO:0000256" key="4">
    <source>
        <dbReference type="ARBA" id="ARBA00022729"/>
    </source>
</evidence>